<organism evidence="2 3">
    <name type="scientific">Podospora fimiseda</name>
    <dbReference type="NCBI Taxonomy" id="252190"/>
    <lineage>
        <taxon>Eukaryota</taxon>
        <taxon>Fungi</taxon>
        <taxon>Dikarya</taxon>
        <taxon>Ascomycota</taxon>
        <taxon>Pezizomycotina</taxon>
        <taxon>Sordariomycetes</taxon>
        <taxon>Sordariomycetidae</taxon>
        <taxon>Sordariales</taxon>
        <taxon>Podosporaceae</taxon>
        <taxon>Podospora</taxon>
    </lineage>
</organism>
<reference evidence="2" key="2">
    <citation type="submission" date="2023-05" db="EMBL/GenBank/DDBJ databases">
        <authorList>
            <consortium name="Lawrence Berkeley National Laboratory"/>
            <person name="Steindorff A."/>
            <person name="Hensen N."/>
            <person name="Bonometti L."/>
            <person name="Westerberg I."/>
            <person name="Brannstrom I.O."/>
            <person name="Guillou S."/>
            <person name="Cros-Aarteil S."/>
            <person name="Calhoun S."/>
            <person name="Haridas S."/>
            <person name="Kuo A."/>
            <person name="Mondo S."/>
            <person name="Pangilinan J."/>
            <person name="Riley R."/>
            <person name="Labutti K."/>
            <person name="Andreopoulos B."/>
            <person name="Lipzen A."/>
            <person name="Chen C."/>
            <person name="Yanf M."/>
            <person name="Daum C."/>
            <person name="Ng V."/>
            <person name="Clum A."/>
            <person name="Ohm R."/>
            <person name="Martin F."/>
            <person name="Silar P."/>
            <person name="Natvig D."/>
            <person name="Lalanne C."/>
            <person name="Gautier V."/>
            <person name="Ament-Velasquez S.L."/>
            <person name="Kruys A."/>
            <person name="Hutchinson M.I."/>
            <person name="Powell A.J."/>
            <person name="Barry K."/>
            <person name="Miller A.N."/>
            <person name="Grigoriev I.V."/>
            <person name="Debuchy R."/>
            <person name="Gladieux P."/>
            <person name="Thoren M.H."/>
            <person name="Johannesson H."/>
        </authorList>
    </citation>
    <scope>NUCLEOTIDE SEQUENCE</scope>
    <source>
        <strain evidence="2">CBS 990.96</strain>
    </source>
</reference>
<proteinExistence type="predicted"/>
<feature type="region of interest" description="Disordered" evidence="1">
    <location>
        <begin position="1"/>
        <end position="30"/>
    </location>
</feature>
<gene>
    <name evidence="2" type="ORF">QBC38DRAFT_250460</name>
</gene>
<accession>A0AAN7BM95</accession>
<reference evidence="2" key="1">
    <citation type="journal article" date="2023" name="Mol. Phylogenet. Evol.">
        <title>Genome-scale phylogeny and comparative genomics of the fungal order Sordariales.</title>
        <authorList>
            <person name="Hensen N."/>
            <person name="Bonometti L."/>
            <person name="Westerberg I."/>
            <person name="Brannstrom I.O."/>
            <person name="Guillou S."/>
            <person name="Cros-Aarteil S."/>
            <person name="Calhoun S."/>
            <person name="Haridas S."/>
            <person name="Kuo A."/>
            <person name="Mondo S."/>
            <person name="Pangilinan J."/>
            <person name="Riley R."/>
            <person name="LaButti K."/>
            <person name="Andreopoulos B."/>
            <person name="Lipzen A."/>
            <person name="Chen C."/>
            <person name="Yan M."/>
            <person name="Daum C."/>
            <person name="Ng V."/>
            <person name="Clum A."/>
            <person name="Steindorff A."/>
            <person name="Ohm R.A."/>
            <person name="Martin F."/>
            <person name="Silar P."/>
            <person name="Natvig D.O."/>
            <person name="Lalanne C."/>
            <person name="Gautier V."/>
            <person name="Ament-Velasquez S.L."/>
            <person name="Kruys A."/>
            <person name="Hutchinson M.I."/>
            <person name="Powell A.J."/>
            <person name="Barry K."/>
            <person name="Miller A.N."/>
            <person name="Grigoriev I.V."/>
            <person name="Debuchy R."/>
            <person name="Gladieux P."/>
            <person name="Hiltunen Thoren M."/>
            <person name="Johannesson H."/>
        </authorList>
    </citation>
    <scope>NUCLEOTIDE SEQUENCE</scope>
    <source>
        <strain evidence="2">CBS 990.96</strain>
    </source>
</reference>
<evidence type="ECO:0000313" key="3">
    <source>
        <dbReference type="Proteomes" id="UP001301958"/>
    </source>
</evidence>
<sequence>MQPRHKGSTSVMGKPPILDRSNRKPIGLHGNIKSNIDNVYVPQKQRHGQHHLHSGTIYPVDRQLCFEAPFTSLNVVAYAASPSLMEELENKRSQHLCSHTFSRLKRRQGSLRYFSTTPNRNKRRVDAIPSHLFPLLKIFATLNRPVQSLGTCVCVISRRFVCVYLAHQGTKKNKQAPVDSEPRRSRAPRNRAVPLSKSKTHQTNNRIRPIKAQQA</sequence>
<dbReference type="EMBL" id="MU865357">
    <property type="protein sequence ID" value="KAK4225910.1"/>
    <property type="molecule type" value="Genomic_DNA"/>
</dbReference>
<keyword evidence="3" id="KW-1185">Reference proteome</keyword>
<comment type="caution">
    <text evidence="2">The sequence shown here is derived from an EMBL/GenBank/DDBJ whole genome shotgun (WGS) entry which is preliminary data.</text>
</comment>
<dbReference type="AlphaFoldDB" id="A0AAN7BM95"/>
<name>A0AAN7BM95_9PEZI</name>
<evidence type="ECO:0000256" key="1">
    <source>
        <dbReference type="SAM" id="MobiDB-lite"/>
    </source>
</evidence>
<protein>
    <submittedName>
        <fullName evidence="2">Uncharacterized protein</fullName>
    </submittedName>
</protein>
<feature type="region of interest" description="Disordered" evidence="1">
    <location>
        <begin position="172"/>
        <end position="215"/>
    </location>
</feature>
<evidence type="ECO:0000313" key="2">
    <source>
        <dbReference type="EMBL" id="KAK4225910.1"/>
    </source>
</evidence>
<dbReference type="Proteomes" id="UP001301958">
    <property type="component" value="Unassembled WGS sequence"/>
</dbReference>